<evidence type="ECO:0000313" key="16">
    <source>
        <dbReference type="Proteomes" id="UP001054857"/>
    </source>
</evidence>
<dbReference type="NCBIfam" id="TIGR01767">
    <property type="entry name" value="MTRK"/>
    <property type="match status" value="1"/>
</dbReference>
<evidence type="ECO:0000256" key="4">
    <source>
        <dbReference type="ARBA" id="ARBA00022605"/>
    </source>
</evidence>
<keyword evidence="6" id="KW-0547">Nucleotide-binding</keyword>
<dbReference type="InterPro" id="IPR009212">
    <property type="entry name" value="Methylthioribose_kinase"/>
</dbReference>
<dbReference type="NCBIfam" id="NF004326">
    <property type="entry name" value="PRK05720.1"/>
    <property type="match status" value="1"/>
</dbReference>
<sequence>MESNAIANPLQAIKYTRGNLQLLDQRLLPFQTVYLEVPDVKAAWTQIRDMVVRGAPAIGCTGALAMAVELNNHKDAGKAFSSVQEAVDFINTTLDYLVTSRPTAVNLADAAAKLKAATSAAAAAPAATPTSVCGAVIAAAEAFLEEDIAANKAMGATGAAALLSAARAAGRGVGGRLRVLTHCNTGSLATAGFGTALGVIRALHEQGALEHAFCTETRPYNQGARLTAFELAHDGLPATLICDSAAAALMAAGQVDAVVVGADRVVANGDTANKIGTKSLSISASHFGIPFFIAAPTTTLDPELPSGEHIVIEQRPQEEVTHFRGVRVAAEGVNVWNPSFDVAQAPLIAGIITEKGMIPKKEGAFQVRDFMSQLGLWQPPAPAPAPAQDPTSSTPSSSTAAATPAGFRALDCESVRHFVAARPGLQQRVGPADSVESWSVREVGDGNINFVFILEGPAGGLCVKQALPYVRCVGEDWPLTQDRMRIESEALAEEAACCPEHVPAVHLYDPAMALMAMRYLAPPYIILRRGLVAGRTYPQLAPHMGSFLAKTLFHTSLIRLDSSTFRSKVARFSNDAMCRLTEQVIFTEPLMAAKNNRWTSPQLDADVAALQSDPAARAALSGLKGLFCGRPQALLHGDLHTGSIMVTESETAVIDPEFAFYGPMAFDVGKILANLLLAYFAAEGHEATEGAGARQEQKAWLLSCIRDTWEGFSSLFLQLWGQLGGAGDLYPAALVAGEALEACQREFMGQLWHETVQFMGAFIIRRIVGIAHVADLESIADPDTRAACERRALRFGRRLLVEGSRGSAPLAAVADLTREAEVAK</sequence>
<comment type="similarity">
    <text evidence="12">Belongs to the eIF-2B alpha/beta/delta subunits family. MtnA subfamily.</text>
</comment>
<dbReference type="AlphaFoldDB" id="A0AAD3DZT4"/>
<evidence type="ECO:0000256" key="12">
    <source>
        <dbReference type="HAMAP-Rule" id="MF_03119"/>
    </source>
</evidence>
<keyword evidence="8" id="KW-0067">ATP-binding</keyword>
<dbReference type="FunFam" id="3.40.50.10470:FF:000003">
    <property type="entry name" value="Methylthioribose-1-phosphate isomerase"/>
    <property type="match status" value="1"/>
</dbReference>
<dbReference type="Proteomes" id="UP001054857">
    <property type="component" value="Unassembled WGS sequence"/>
</dbReference>
<feature type="active site" description="Proton donor" evidence="12">
    <location>
        <position position="263"/>
    </location>
</feature>
<dbReference type="PANTHER" id="PTHR34273">
    <property type="entry name" value="METHYLTHIORIBOSE KINASE"/>
    <property type="match status" value="1"/>
</dbReference>
<dbReference type="InterPro" id="IPR011559">
    <property type="entry name" value="Initiation_fac_2B_a/b/d"/>
</dbReference>
<dbReference type="InterPro" id="IPR000649">
    <property type="entry name" value="IF-2B-related"/>
</dbReference>
<feature type="region of interest" description="Disordered" evidence="13">
    <location>
        <begin position="378"/>
        <end position="403"/>
    </location>
</feature>
<keyword evidence="5" id="KW-0808">Transferase</keyword>
<evidence type="ECO:0000256" key="1">
    <source>
        <dbReference type="ARBA" id="ARBA00010165"/>
    </source>
</evidence>
<feature type="domain" description="Aminoglycoside phosphotransferase" evidence="14">
    <location>
        <begin position="440"/>
        <end position="674"/>
    </location>
</feature>
<dbReference type="GO" id="GO:0005737">
    <property type="term" value="C:cytoplasm"/>
    <property type="evidence" value="ECO:0007669"/>
    <property type="project" value="UniProtKB-SubCell"/>
</dbReference>
<comment type="similarity">
    <text evidence="1">Belongs to the methylthioribose kinase family.</text>
</comment>
<keyword evidence="10 12" id="KW-0413">Isomerase</keyword>
<keyword evidence="16" id="KW-1185">Reference proteome</keyword>
<dbReference type="SUPFAM" id="SSF56112">
    <property type="entry name" value="Protein kinase-like (PK-like)"/>
    <property type="match status" value="1"/>
</dbReference>
<dbReference type="GO" id="GO:0005634">
    <property type="term" value="C:nucleus"/>
    <property type="evidence" value="ECO:0007669"/>
    <property type="project" value="UniProtKB-SubCell"/>
</dbReference>
<dbReference type="Gene3D" id="3.40.50.10470">
    <property type="entry name" value="Translation initiation factor eif-2b, domain 2"/>
    <property type="match status" value="1"/>
</dbReference>
<reference evidence="15 16" key="1">
    <citation type="journal article" date="2021" name="Sci. Rep.">
        <title>Genome sequencing of the multicellular alga Astrephomene provides insights into convergent evolution of germ-soma differentiation.</title>
        <authorList>
            <person name="Yamashita S."/>
            <person name="Yamamoto K."/>
            <person name="Matsuzaki R."/>
            <person name="Suzuki S."/>
            <person name="Yamaguchi H."/>
            <person name="Hirooka S."/>
            <person name="Minakuchi Y."/>
            <person name="Miyagishima S."/>
            <person name="Kawachi M."/>
            <person name="Toyoda A."/>
            <person name="Nozaki H."/>
        </authorList>
    </citation>
    <scope>NUCLEOTIDE SEQUENCE [LARGE SCALE GENOMIC DNA]</scope>
    <source>
        <strain evidence="15 16">NIES-4017</strain>
    </source>
</reference>
<dbReference type="EMBL" id="BMAR01000026">
    <property type="protein sequence ID" value="GFR48766.1"/>
    <property type="molecule type" value="Genomic_DNA"/>
</dbReference>
<dbReference type="NCBIfam" id="TIGR00524">
    <property type="entry name" value="eIF-2B_rel"/>
    <property type="match status" value="1"/>
</dbReference>
<protein>
    <recommendedName>
        <fullName evidence="12">Methylthioribose-1-phosphate isomerase</fullName>
        <shortName evidence="12">M1Pi</shortName>
        <shortName evidence="12">MTR-1-P isomerase</shortName>
        <ecNumber evidence="12">5.3.1.23</ecNumber>
    </recommendedName>
    <alternativeName>
        <fullName evidence="12">S-methyl-5-thioribose-1-phosphate isomerase</fullName>
    </alternativeName>
    <alternativeName>
        <fullName evidence="12">Translation initiation factor eIF-2B subunit alpha/beta/delta-like protein</fullName>
    </alternativeName>
</protein>
<dbReference type="InterPro" id="IPR042529">
    <property type="entry name" value="IF_2B-like_C"/>
</dbReference>
<comment type="subunit">
    <text evidence="2">Homodimer.</text>
</comment>
<dbReference type="GO" id="GO:0019509">
    <property type="term" value="P:L-methionine salvage from methylthioadenosine"/>
    <property type="evidence" value="ECO:0007669"/>
    <property type="project" value="UniProtKB-UniRule"/>
</dbReference>
<feature type="site" description="Transition state stabilizer" evidence="12">
    <location>
        <position position="183"/>
    </location>
</feature>
<dbReference type="FunFam" id="1.20.120.420:FF:000003">
    <property type="entry name" value="Methylthioribose-1-phosphate isomerase"/>
    <property type="match status" value="1"/>
</dbReference>
<dbReference type="InterPro" id="IPR027363">
    <property type="entry name" value="M1Pi_N"/>
</dbReference>
<evidence type="ECO:0000256" key="6">
    <source>
        <dbReference type="ARBA" id="ARBA00022741"/>
    </source>
</evidence>
<feature type="compositionally biased region" description="Low complexity" evidence="13">
    <location>
        <begin position="388"/>
        <end position="403"/>
    </location>
</feature>
<keyword evidence="4 12" id="KW-0028">Amino-acid biosynthesis</keyword>
<keyword evidence="7" id="KW-0418">Kinase</keyword>
<accession>A0AAD3DZT4</accession>
<evidence type="ECO:0000256" key="10">
    <source>
        <dbReference type="ARBA" id="ARBA00023235"/>
    </source>
</evidence>
<evidence type="ECO:0000256" key="7">
    <source>
        <dbReference type="ARBA" id="ARBA00022777"/>
    </source>
</evidence>
<organism evidence="15 16">
    <name type="scientific">Astrephomene gubernaculifera</name>
    <dbReference type="NCBI Taxonomy" id="47775"/>
    <lineage>
        <taxon>Eukaryota</taxon>
        <taxon>Viridiplantae</taxon>
        <taxon>Chlorophyta</taxon>
        <taxon>core chlorophytes</taxon>
        <taxon>Chlorophyceae</taxon>
        <taxon>CS clade</taxon>
        <taxon>Chlamydomonadales</taxon>
        <taxon>Astrephomenaceae</taxon>
        <taxon>Astrephomene</taxon>
    </lineage>
</organism>
<comment type="caution">
    <text evidence="15">The sequence shown here is derived from an EMBL/GenBank/DDBJ whole genome shotgun (WGS) entry which is preliminary data.</text>
</comment>
<evidence type="ECO:0000256" key="3">
    <source>
        <dbReference type="ARBA" id="ARBA00022490"/>
    </source>
</evidence>
<evidence type="ECO:0000256" key="11">
    <source>
        <dbReference type="ARBA" id="ARBA00023242"/>
    </source>
</evidence>
<dbReference type="Pfam" id="PF01636">
    <property type="entry name" value="APH"/>
    <property type="match status" value="1"/>
</dbReference>
<dbReference type="Gene3D" id="3.90.1200.10">
    <property type="match status" value="1"/>
</dbReference>
<dbReference type="InterPro" id="IPR002575">
    <property type="entry name" value="Aminoglycoside_PTrfase"/>
</dbReference>
<keyword evidence="3 12" id="KW-0963">Cytoplasm</keyword>
<evidence type="ECO:0000313" key="15">
    <source>
        <dbReference type="EMBL" id="GFR48766.1"/>
    </source>
</evidence>
<dbReference type="Pfam" id="PF01008">
    <property type="entry name" value="IF-2B"/>
    <property type="match status" value="1"/>
</dbReference>
<dbReference type="NCBIfam" id="TIGR00512">
    <property type="entry name" value="salvage_mtnA"/>
    <property type="match status" value="1"/>
</dbReference>
<dbReference type="InterPro" id="IPR005251">
    <property type="entry name" value="IF-M1Pi"/>
</dbReference>
<evidence type="ECO:0000256" key="5">
    <source>
        <dbReference type="ARBA" id="ARBA00022679"/>
    </source>
</evidence>
<dbReference type="InterPro" id="IPR037171">
    <property type="entry name" value="NagB/RpiA_transferase-like"/>
</dbReference>
<evidence type="ECO:0000256" key="9">
    <source>
        <dbReference type="ARBA" id="ARBA00023167"/>
    </source>
</evidence>
<proteinExistence type="inferred from homology"/>
<gene>
    <name evidence="15" type="ORF">Agub_g10587</name>
</gene>
<dbReference type="EC" id="5.3.1.23" evidence="12"/>
<dbReference type="GO" id="GO:0046522">
    <property type="term" value="F:S-methyl-5-thioribose kinase activity"/>
    <property type="evidence" value="ECO:0007669"/>
    <property type="project" value="InterPro"/>
</dbReference>
<dbReference type="SUPFAM" id="SSF100950">
    <property type="entry name" value="NagB/RpiA/CoA transferase-like"/>
    <property type="match status" value="1"/>
</dbReference>
<evidence type="ECO:0000256" key="13">
    <source>
        <dbReference type="SAM" id="MobiDB-lite"/>
    </source>
</evidence>
<dbReference type="InterPro" id="IPR011009">
    <property type="entry name" value="Kinase-like_dom_sf"/>
</dbReference>
<dbReference type="GO" id="GO:0005524">
    <property type="term" value="F:ATP binding"/>
    <property type="evidence" value="ECO:0007669"/>
    <property type="project" value="UniProtKB-KW"/>
</dbReference>
<dbReference type="PANTHER" id="PTHR34273:SF2">
    <property type="entry name" value="METHYLTHIORIBOSE KINASE"/>
    <property type="match status" value="1"/>
</dbReference>
<keyword evidence="9 12" id="KW-0486">Methionine biosynthesis</keyword>
<evidence type="ECO:0000256" key="8">
    <source>
        <dbReference type="ARBA" id="ARBA00022840"/>
    </source>
</evidence>
<comment type="subcellular location">
    <subcellularLocation>
        <location evidence="12">Cytoplasm</location>
    </subcellularLocation>
    <subcellularLocation>
        <location evidence="12">Nucleus</location>
    </subcellularLocation>
</comment>
<name>A0AAD3DZT4_9CHLO</name>
<dbReference type="Gene3D" id="3.30.200.20">
    <property type="entry name" value="Phosphorylase Kinase, domain 1"/>
    <property type="match status" value="1"/>
</dbReference>
<comment type="catalytic activity">
    <reaction evidence="12">
        <text>5-(methylsulfanyl)-alpha-D-ribose 1-phosphate = 5-(methylsulfanyl)-D-ribulose 1-phosphate</text>
        <dbReference type="Rhea" id="RHEA:19989"/>
        <dbReference type="ChEBI" id="CHEBI:58533"/>
        <dbReference type="ChEBI" id="CHEBI:58548"/>
        <dbReference type="EC" id="5.3.1.23"/>
    </reaction>
</comment>
<comment type="pathway">
    <text evidence="12">Amino-acid biosynthesis; L-methionine biosynthesis via salvage pathway; L-methionine from S-methyl-5-thio-alpha-D-ribose 1-phosphate: step 1/6.</text>
</comment>
<evidence type="ECO:0000256" key="2">
    <source>
        <dbReference type="ARBA" id="ARBA00011738"/>
    </source>
</evidence>
<comment type="function">
    <text evidence="12">Catalyzes the interconversion of methylthioribose-1-phosphate (MTR-1-P) into methylthioribulose-1-phosphate (MTRu-1-P).</text>
</comment>
<dbReference type="Gene3D" id="1.20.120.420">
    <property type="entry name" value="translation initiation factor eif-2b, domain 1"/>
    <property type="match status" value="1"/>
</dbReference>
<dbReference type="GO" id="GO:0046523">
    <property type="term" value="F:S-methyl-5-thioribose-1-phosphate isomerase activity"/>
    <property type="evidence" value="ECO:0007669"/>
    <property type="project" value="UniProtKB-UniRule"/>
</dbReference>
<dbReference type="HAMAP" id="MF_01678">
    <property type="entry name" value="Salvage_MtnA"/>
    <property type="match status" value="1"/>
</dbReference>
<keyword evidence="11 12" id="KW-0539">Nucleus</keyword>
<evidence type="ECO:0000259" key="14">
    <source>
        <dbReference type="Pfam" id="PF01636"/>
    </source>
</evidence>